<dbReference type="CDD" id="cd06223">
    <property type="entry name" value="PRTases_typeI"/>
    <property type="match status" value="1"/>
</dbReference>
<evidence type="ECO:0000256" key="1">
    <source>
        <dbReference type="ARBA" id="ARBA00008007"/>
    </source>
</evidence>
<organism evidence="3 4">
    <name type="scientific">Spirochaeta lutea</name>
    <dbReference type="NCBI Taxonomy" id="1480694"/>
    <lineage>
        <taxon>Bacteria</taxon>
        <taxon>Pseudomonadati</taxon>
        <taxon>Spirochaetota</taxon>
        <taxon>Spirochaetia</taxon>
        <taxon>Spirochaetales</taxon>
        <taxon>Spirochaetaceae</taxon>
        <taxon>Spirochaeta</taxon>
    </lineage>
</organism>
<dbReference type="PANTHER" id="PTHR47505">
    <property type="entry name" value="DNA UTILIZATION PROTEIN YHGH"/>
    <property type="match status" value="1"/>
</dbReference>
<dbReference type="STRING" id="1480694.DC28_02050"/>
<dbReference type="RefSeq" id="WP_037544492.1">
    <property type="nucleotide sequence ID" value="NZ_JNUP01000001.1"/>
</dbReference>
<dbReference type="InterPro" id="IPR051910">
    <property type="entry name" value="ComF/GntX_DNA_util-trans"/>
</dbReference>
<name>A0A098R1W6_9SPIO</name>
<feature type="region of interest" description="Disordered" evidence="2">
    <location>
        <begin position="1"/>
        <end position="20"/>
    </location>
</feature>
<dbReference type="InterPro" id="IPR029057">
    <property type="entry name" value="PRTase-like"/>
</dbReference>
<dbReference type="Gene3D" id="3.40.50.2020">
    <property type="match status" value="1"/>
</dbReference>
<dbReference type="eggNOG" id="COG1040">
    <property type="taxonomic scope" value="Bacteria"/>
</dbReference>
<comment type="caution">
    <text evidence="3">The sequence shown here is derived from an EMBL/GenBank/DDBJ whole genome shotgun (WGS) entry which is preliminary data.</text>
</comment>
<comment type="similarity">
    <text evidence="1">Belongs to the ComF/GntX family.</text>
</comment>
<reference evidence="3 4" key="1">
    <citation type="submission" date="2014-05" db="EMBL/GenBank/DDBJ databases">
        <title>De novo Genome Sequence of Spirocheata sp.</title>
        <authorList>
            <person name="Shivani Y."/>
            <person name="Subhash Y."/>
            <person name="Tushar L."/>
            <person name="Sasikala C."/>
            <person name="Ramana C.V."/>
        </authorList>
    </citation>
    <scope>NUCLEOTIDE SEQUENCE [LARGE SCALE GENOMIC DNA]</scope>
    <source>
        <strain evidence="3 4">JC230</strain>
    </source>
</reference>
<accession>A0A098R1W6</accession>
<dbReference type="EMBL" id="JNUP01000001">
    <property type="protein sequence ID" value="KGE73979.1"/>
    <property type="molecule type" value="Genomic_DNA"/>
</dbReference>
<evidence type="ECO:0000313" key="4">
    <source>
        <dbReference type="Proteomes" id="UP000029692"/>
    </source>
</evidence>
<keyword evidence="4" id="KW-1185">Reference proteome</keyword>
<dbReference type="InterPro" id="IPR000836">
    <property type="entry name" value="PRTase_dom"/>
</dbReference>
<gene>
    <name evidence="3" type="ORF">DC28_02050</name>
</gene>
<evidence type="ECO:0008006" key="5">
    <source>
        <dbReference type="Google" id="ProtNLM"/>
    </source>
</evidence>
<dbReference type="Proteomes" id="UP000029692">
    <property type="component" value="Unassembled WGS sequence"/>
</dbReference>
<dbReference type="SUPFAM" id="SSF53271">
    <property type="entry name" value="PRTase-like"/>
    <property type="match status" value="1"/>
</dbReference>
<evidence type="ECO:0000256" key="2">
    <source>
        <dbReference type="SAM" id="MobiDB-lite"/>
    </source>
</evidence>
<dbReference type="PANTHER" id="PTHR47505:SF1">
    <property type="entry name" value="DNA UTILIZATION PROTEIN YHGH"/>
    <property type="match status" value="1"/>
</dbReference>
<dbReference type="OrthoDB" id="9779910at2"/>
<proteinExistence type="inferred from homology"/>
<feature type="compositionally biased region" description="Basic and acidic residues" evidence="2">
    <location>
        <begin position="1"/>
        <end position="13"/>
    </location>
</feature>
<protein>
    <recommendedName>
        <fullName evidence="5">Phosphoribosyltransferase domain-containing protein</fullName>
    </recommendedName>
</protein>
<evidence type="ECO:0000313" key="3">
    <source>
        <dbReference type="EMBL" id="KGE73979.1"/>
    </source>
</evidence>
<dbReference type="AlphaFoldDB" id="A0A098R1W6"/>
<sequence>MEDGDQHHSEPKRNPSLLNSAGDGERRCFACREQSASLYVPEVYSLLLYRGLSKDLLAIVKFQNYRPALPLWMWLLERAIEGLPPGISRSADFIPVPGSTSGILSRGYDPVHYCVQRICRDSGWSFNPCIARIQGKSQKTADRRTRFNQARLQYTLSAGRKPTTHEVAVLIDDISTTGASLRACSDLLRSAGYLGVYGITIAQD</sequence>